<keyword evidence="3" id="KW-1185">Reference proteome</keyword>
<dbReference type="OrthoDB" id="10654884at2759"/>
<reference evidence="2 3" key="1">
    <citation type="submission" date="2018-11" db="EMBL/GenBank/DDBJ databases">
        <authorList>
            <consortium name="Pathogen Informatics"/>
        </authorList>
    </citation>
    <scope>NUCLEOTIDE SEQUENCE [LARGE SCALE GENOMIC DNA]</scope>
</reference>
<feature type="region of interest" description="Disordered" evidence="1">
    <location>
        <begin position="1"/>
        <end position="94"/>
    </location>
</feature>
<dbReference type="AlphaFoldDB" id="A0A3P7L4M6"/>
<evidence type="ECO:0000256" key="1">
    <source>
        <dbReference type="SAM" id="MobiDB-lite"/>
    </source>
</evidence>
<proteinExistence type="predicted"/>
<evidence type="ECO:0000313" key="3">
    <source>
        <dbReference type="Proteomes" id="UP000270094"/>
    </source>
</evidence>
<organism evidence="2 3">
    <name type="scientific">Strongylus vulgaris</name>
    <name type="common">Blood worm</name>
    <dbReference type="NCBI Taxonomy" id="40348"/>
    <lineage>
        <taxon>Eukaryota</taxon>
        <taxon>Metazoa</taxon>
        <taxon>Ecdysozoa</taxon>
        <taxon>Nematoda</taxon>
        <taxon>Chromadorea</taxon>
        <taxon>Rhabditida</taxon>
        <taxon>Rhabditina</taxon>
        <taxon>Rhabditomorpha</taxon>
        <taxon>Strongyloidea</taxon>
        <taxon>Strongylidae</taxon>
        <taxon>Strongylus</taxon>
    </lineage>
</organism>
<feature type="compositionally biased region" description="Basic and acidic residues" evidence="1">
    <location>
        <begin position="22"/>
        <end position="41"/>
    </location>
</feature>
<evidence type="ECO:0000313" key="2">
    <source>
        <dbReference type="EMBL" id="VDM77665.1"/>
    </source>
</evidence>
<accession>A0A3P7L4M6</accession>
<gene>
    <name evidence="2" type="ORF">SVUK_LOCUS12663</name>
</gene>
<feature type="compositionally biased region" description="Basic and acidic residues" evidence="1">
    <location>
        <begin position="52"/>
        <end position="62"/>
    </location>
</feature>
<dbReference type="Proteomes" id="UP000270094">
    <property type="component" value="Unassembled WGS sequence"/>
</dbReference>
<protein>
    <submittedName>
        <fullName evidence="2">Uncharacterized protein</fullName>
    </submittedName>
</protein>
<feature type="compositionally biased region" description="Basic and acidic residues" evidence="1">
    <location>
        <begin position="1"/>
        <end position="12"/>
    </location>
</feature>
<dbReference type="EMBL" id="UYYB01099811">
    <property type="protein sequence ID" value="VDM77665.1"/>
    <property type="molecule type" value="Genomic_DNA"/>
</dbReference>
<name>A0A3P7L4M6_STRVU</name>
<sequence length="134" mass="14862">MELISDGRELRQSHSVPPTSLPHDKGAEHATKEKTDDDKGDGSAVLSPSLPAREKTDDDKGDGNAVLSPSLPARVPPSPIVVVNQRKSSDEPVDVGERKLRKSYVNDIDWFAAFNMKVRSSYDFFAFLNYLNIY</sequence>